<evidence type="ECO:0000256" key="1">
    <source>
        <dbReference type="SAM" id="MobiDB-lite"/>
    </source>
</evidence>
<dbReference type="InterPro" id="IPR022081">
    <property type="entry name" value="DUF3631"/>
</dbReference>
<feature type="region of interest" description="Disordered" evidence="1">
    <location>
        <begin position="514"/>
        <end position="536"/>
    </location>
</feature>
<feature type="domain" description="DUF3631" evidence="2">
    <location>
        <begin position="288"/>
        <end position="460"/>
    </location>
</feature>
<feature type="compositionally biased region" description="Basic and acidic residues" evidence="1">
    <location>
        <begin position="526"/>
        <end position="536"/>
    </location>
</feature>
<dbReference type="KEGG" id="ttf:THTE_1555"/>
<dbReference type="RefSeq" id="WP_157731815.1">
    <property type="nucleotide sequence ID" value="NZ_CP018477.1"/>
</dbReference>
<dbReference type="EMBL" id="CP018477">
    <property type="protein sequence ID" value="ASV74157.1"/>
    <property type="molecule type" value="Genomic_DNA"/>
</dbReference>
<dbReference type="Pfam" id="PF12307">
    <property type="entry name" value="DUF3631"/>
    <property type="match status" value="1"/>
</dbReference>
<reference evidence="3 4" key="1">
    <citation type="journal article" name="Front. Microbiol.">
        <title>Sugar Metabolism of the First Thermophilic Planctomycete Thermogutta terrifontis: Comparative Genomic and Transcriptomic Approaches.</title>
        <authorList>
            <person name="Elcheninov A.G."/>
            <person name="Menzel P."/>
            <person name="Gudbergsdottir S.R."/>
            <person name="Slesarev A.I."/>
            <person name="Kadnikov V.V."/>
            <person name="Krogh A."/>
            <person name="Bonch-Osmolovskaya E.A."/>
            <person name="Peng X."/>
            <person name="Kublanov I.V."/>
        </authorList>
    </citation>
    <scope>NUCLEOTIDE SEQUENCE [LARGE SCALE GENOMIC DNA]</scope>
    <source>
        <strain evidence="3 4">R1</strain>
    </source>
</reference>
<keyword evidence="4" id="KW-1185">Reference proteome</keyword>
<dbReference type="Proteomes" id="UP000215086">
    <property type="component" value="Chromosome"/>
</dbReference>
<evidence type="ECO:0000313" key="3">
    <source>
        <dbReference type="EMBL" id="ASV74157.1"/>
    </source>
</evidence>
<evidence type="ECO:0000313" key="4">
    <source>
        <dbReference type="Proteomes" id="UP000215086"/>
    </source>
</evidence>
<accession>A0A286RDZ0</accession>
<dbReference type="OrthoDB" id="165259at2"/>
<evidence type="ECO:0000259" key="2">
    <source>
        <dbReference type="Pfam" id="PF12307"/>
    </source>
</evidence>
<name>A0A286RDZ0_9BACT</name>
<sequence length="536" mass="60421">MSWSHSSMEILVAPAGRGSTRLVEVYHGPHTIRERVDTDSMSAVRKFAKYIADYLNLIKDDANFDDFFRWFYSTLTQAAEAADEKALQAAARHLAATATELPSNIIPGQGRPVELRELEPWPDPVDLKETLHQCARYIQKYVFCQPEEADTVALYLAWTYCFKHFEVAPILVVTSPTKRCGKTTLLRLILHVANRPIPAVNISPAGIYRVVDAFLPTLLIDEADTFLGRNPELTGIVNSGWMRDNAYTLRCDPETGEPRMFCTFCPKVIAAIGRLSDTIEDRSIVITMERRPKNVHLARVRKAAKMEGETLARQFLAWVLEHQPEIKEAAEREPHLPDELDDRAYENWRPLVILAELAEGDWPERARQAALQVFAGKTESPPQDLATRLLADVREVFGEADALTSSELIQRLTNLEEAPWSTFSHGRPISPHKVASILGRFGVKPVKRKNANHYLRDDLQRVFTLYLPPQSSTSSTVVLSHELHNNLGGGTLPGSPSSSNTKFHPLSDFDRIRYDYDGTSGTSPSENRDLYEEYEL</sequence>
<proteinExistence type="predicted"/>
<dbReference type="AlphaFoldDB" id="A0A286RDZ0"/>
<gene>
    <name evidence="3" type="ORF">THTE_1555</name>
</gene>
<protein>
    <submittedName>
        <fullName evidence="3">DNA primase</fullName>
    </submittedName>
</protein>
<organism evidence="3 4">
    <name type="scientific">Thermogutta terrifontis</name>
    <dbReference type="NCBI Taxonomy" id="1331910"/>
    <lineage>
        <taxon>Bacteria</taxon>
        <taxon>Pseudomonadati</taxon>
        <taxon>Planctomycetota</taxon>
        <taxon>Planctomycetia</taxon>
        <taxon>Pirellulales</taxon>
        <taxon>Thermoguttaceae</taxon>
        <taxon>Thermogutta</taxon>
    </lineage>
</organism>